<gene>
    <name evidence="3" type="ORF">C9I99_21010</name>
</gene>
<evidence type="ECO:0000256" key="1">
    <source>
        <dbReference type="SAM" id="SignalP"/>
    </source>
</evidence>
<dbReference type="InterPro" id="IPR036691">
    <property type="entry name" value="Endo/exonu/phosph_ase_sf"/>
</dbReference>
<feature type="signal peptide" evidence="1">
    <location>
        <begin position="1"/>
        <end position="23"/>
    </location>
</feature>
<dbReference type="Proteomes" id="UP000241222">
    <property type="component" value="Unassembled WGS sequence"/>
</dbReference>
<accession>A0A2T3ITH9</accession>
<protein>
    <recommendedName>
        <fullName evidence="2">Endonuclease/exonuclease/phosphatase domain-containing protein</fullName>
    </recommendedName>
</protein>
<feature type="domain" description="Endonuclease/exonuclease/phosphatase" evidence="2">
    <location>
        <begin position="29"/>
        <end position="292"/>
    </location>
</feature>
<keyword evidence="4" id="KW-1185">Reference proteome</keyword>
<comment type="caution">
    <text evidence="3">The sequence shown here is derived from an EMBL/GenBank/DDBJ whole genome shotgun (WGS) entry which is preliminary data.</text>
</comment>
<dbReference type="GO" id="GO:0003824">
    <property type="term" value="F:catalytic activity"/>
    <property type="evidence" value="ECO:0007669"/>
    <property type="project" value="InterPro"/>
</dbReference>
<evidence type="ECO:0000259" key="2">
    <source>
        <dbReference type="Pfam" id="PF03372"/>
    </source>
</evidence>
<organism evidence="3 4">
    <name type="scientific">Photobacterium lutimaris</name>
    <dbReference type="NCBI Taxonomy" id="388278"/>
    <lineage>
        <taxon>Bacteria</taxon>
        <taxon>Pseudomonadati</taxon>
        <taxon>Pseudomonadota</taxon>
        <taxon>Gammaproteobacteria</taxon>
        <taxon>Vibrionales</taxon>
        <taxon>Vibrionaceae</taxon>
        <taxon>Photobacterium</taxon>
    </lineage>
</organism>
<dbReference type="AlphaFoldDB" id="A0A2T3ITH9"/>
<dbReference type="InterPro" id="IPR005135">
    <property type="entry name" value="Endo/exonuclease/phosphatase"/>
</dbReference>
<keyword evidence="1" id="KW-0732">Signal</keyword>
<dbReference type="Gene3D" id="3.60.10.10">
    <property type="entry name" value="Endonuclease/exonuclease/phosphatase"/>
    <property type="match status" value="1"/>
</dbReference>
<sequence length="301" mass="34311">MNFITKTISTLAITVLTSTIAFADTVRIGTWNIEWLDEQSSRHQSMRSSDDYAALADTFAQTGIEVLSFQEVGSEGALRKVVGDDYAIEMSGRAVTYNQHQNKELWRQYTGFVIADGIDYVRNLDLNLDVENRNRMRHAVDITIKNNGEDYIRLLSVHLKSSCFSQPRDKCQVLDKQSKILAKWVSEREKEGAAYAIVGDFNRRMTSNRNPWFLDTLKQNKYNLKSASGIAKSQCWSKVYNRRTGSSRITQYPDYIDHIVTGEQASNLIVEGSFKQTTPSYVNTTKYKLSDHCPIGVDFRI</sequence>
<proteinExistence type="predicted"/>
<dbReference type="SUPFAM" id="SSF56219">
    <property type="entry name" value="DNase I-like"/>
    <property type="match status" value="1"/>
</dbReference>
<evidence type="ECO:0000313" key="4">
    <source>
        <dbReference type="Proteomes" id="UP000241222"/>
    </source>
</evidence>
<evidence type="ECO:0000313" key="3">
    <source>
        <dbReference type="EMBL" id="PSU31670.1"/>
    </source>
</evidence>
<name>A0A2T3ITH9_9GAMM</name>
<dbReference type="RefSeq" id="WP_107350801.1">
    <property type="nucleotide sequence ID" value="NZ_PYMH01000013.1"/>
</dbReference>
<dbReference type="EMBL" id="PYMH01000013">
    <property type="protein sequence ID" value="PSU31670.1"/>
    <property type="molecule type" value="Genomic_DNA"/>
</dbReference>
<dbReference type="Pfam" id="PF03372">
    <property type="entry name" value="Exo_endo_phos"/>
    <property type="match status" value="1"/>
</dbReference>
<reference evidence="3 4" key="1">
    <citation type="submission" date="2018-03" db="EMBL/GenBank/DDBJ databases">
        <title>Whole genome sequencing of Histamine producing bacteria.</title>
        <authorList>
            <person name="Butler K."/>
        </authorList>
    </citation>
    <scope>NUCLEOTIDE SEQUENCE [LARGE SCALE GENOMIC DNA]</scope>
    <source>
        <strain evidence="3 4">JCM 13586</strain>
    </source>
</reference>
<feature type="chain" id="PRO_5015449164" description="Endonuclease/exonuclease/phosphatase domain-containing protein" evidence="1">
    <location>
        <begin position="24"/>
        <end position="301"/>
    </location>
</feature>